<dbReference type="Pfam" id="PF00646">
    <property type="entry name" value="F-box"/>
    <property type="match status" value="1"/>
</dbReference>
<sequence length="393" mass="45060">MITRSKKTKIVKNLQEENKFDELPQDLVIEIFRRLPLKTVGRCLTLSKSWATTIRSRSFFTSFPSQPCTLIAFARPLYIANRKEVLLRFFLSSSSSSTSSFLSRFRTCPSLCPPDNLAYYYNHANGLISIGYGREHIVANPSTGSLISLPRVKTRGTGRVVKSFFGYDPVSDLYKVLAMTERVYGHQQDPSSQHQVFTLGGKKRWKMLDCSIPDHRPWSNGVCIDGVVYYVAKTGQGMSQLSIMRFELRADSLNLLTSLPEEIQTPSLYSDTLMNYKGKLAIATEITAFTFDVWVMNLDGEKHEPLKKITFGIKLKQRLRVRGTTHTGEFIFAPRRYYGFYVTYYNPDKNSIKEIKIDVSADCDEFKSRFISAIVFPDYLESFRLLSERQFMI</sequence>
<dbReference type="InterPro" id="IPR036047">
    <property type="entry name" value="F-box-like_dom_sf"/>
</dbReference>
<reference evidence="2" key="1">
    <citation type="journal article" date="2014" name="Nat. Commun.">
        <title>The emerging biofuel crop Camelina sativa retains a highly undifferentiated hexaploid genome structure.</title>
        <authorList>
            <person name="Kagale S."/>
            <person name="Koh C."/>
            <person name="Nixon J."/>
            <person name="Bollina V."/>
            <person name="Clarke W.E."/>
            <person name="Tuteja R."/>
            <person name="Spillane C."/>
            <person name="Robinson S.J."/>
            <person name="Links M.G."/>
            <person name="Clarke C."/>
            <person name="Higgins E.E."/>
            <person name="Huebert T."/>
            <person name="Sharpe A.G."/>
            <person name="Parkin I.A."/>
        </authorList>
    </citation>
    <scope>NUCLEOTIDE SEQUENCE [LARGE SCALE GENOMIC DNA]</scope>
    <source>
        <strain evidence="2">cv. DH55</strain>
    </source>
</reference>
<evidence type="ECO:0000259" key="1">
    <source>
        <dbReference type="PROSITE" id="PS50181"/>
    </source>
</evidence>
<evidence type="ECO:0000313" key="2">
    <source>
        <dbReference type="Proteomes" id="UP000694864"/>
    </source>
</evidence>
<dbReference type="InterPro" id="IPR013187">
    <property type="entry name" value="F-box-assoc_dom_typ3"/>
</dbReference>
<dbReference type="Gene3D" id="1.20.1280.50">
    <property type="match status" value="1"/>
</dbReference>
<protein>
    <submittedName>
        <fullName evidence="3">F-box protein At1g26515</fullName>
    </submittedName>
</protein>
<dbReference type="PANTHER" id="PTHR31111:SF67">
    <property type="entry name" value="F-BOX DOMAIN-CONTAINING PROTEIN"/>
    <property type="match status" value="1"/>
</dbReference>
<name>A0ABM0TUD0_CAMSA</name>
<dbReference type="SUPFAM" id="SSF81383">
    <property type="entry name" value="F-box domain"/>
    <property type="match status" value="1"/>
</dbReference>
<dbReference type="GeneID" id="104715915"/>
<dbReference type="InterPro" id="IPR001810">
    <property type="entry name" value="F-box_dom"/>
</dbReference>
<proteinExistence type="predicted"/>
<dbReference type="Pfam" id="PF08268">
    <property type="entry name" value="FBA_3"/>
    <property type="match status" value="1"/>
</dbReference>
<organism evidence="2 3">
    <name type="scientific">Camelina sativa</name>
    <name type="common">False flax</name>
    <name type="synonym">Myagrum sativum</name>
    <dbReference type="NCBI Taxonomy" id="90675"/>
    <lineage>
        <taxon>Eukaryota</taxon>
        <taxon>Viridiplantae</taxon>
        <taxon>Streptophyta</taxon>
        <taxon>Embryophyta</taxon>
        <taxon>Tracheophyta</taxon>
        <taxon>Spermatophyta</taxon>
        <taxon>Magnoliopsida</taxon>
        <taxon>eudicotyledons</taxon>
        <taxon>Gunneridae</taxon>
        <taxon>Pentapetalae</taxon>
        <taxon>rosids</taxon>
        <taxon>malvids</taxon>
        <taxon>Brassicales</taxon>
        <taxon>Brassicaceae</taxon>
        <taxon>Camelineae</taxon>
        <taxon>Camelina</taxon>
    </lineage>
</organism>
<dbReference type="RefSeq" id="XP_010431582.1">
    <property type="nucleotide sequence ID" value="XM_010433280.2"/>
</dbReference>
<keyword evidence="2" id="KW-1185">Reference proteome</keyword>
<evidence type="ECO:0000313" key="3">
    <source>
        <dbReference type="RefSeq" id="XP_010431582.1"/>
    </source>
</evidence>
<reference evidence="3" key="2">
    <citation type="submission" date="2025-08" db="UniProtKB">
        <authorList>
            <consortium name="RefSeq"/>
        </authorList>
    </citation>
    <scope>IDENTIFICATION</scope>
    <source>
        <tissue evidence="3">Leaf</tissue>
    </source>
</reference>
<feature type="domain" description="F-box" evidence="1">
    <location>
        <begin position="17"/>
        <end position="63"/>
    </location>
</feature>
<dbReference type="NCBIfam" id="TIGR01640">
    <property type="entry name" value="F_box_assoc_1"/>
    <property type="match status" value="1"/>
</dbReference>
<dbReference type="SMART" id="SM00256">
    <property type="entry name" value="FBOX"/>
    <property type="match status" value="1"/>
</dbReference>
<dbReference type="PANTHER" id="PTHR31111">
    <property type="entry name" value="BNAA05G37150D PROTEIN-RELATED"/>
    <property type="match status" value="1"/>
</dbReference>
<accession>A0ABM0TUD0</accession>
<dbReference type="PROSITE" id="PS50181">
    <property type="entry name" value="FBOX"/>
    <property type="match status" value="1"/>
</dbReference>
<gene>
    <name evidence="3" type="primary">LOC104715915</name>
</gene>
<dbReference type="InterPro" id="IPR017451">
    <property type="entry name" value="F-box-assoc_interact_dom"/>
</dbReference>
<dbReference type="Proteomes" id="UP000694864">
    <property type="component" value="Chromosome 9"/>
</dbReference>